<dbReference type="STRING" id="796604.A0A2X0P0V4"/>
<dbReference type="AlphaFoldDB" id="A0A2X0P0V4"/>
<reference evidence="2 3" key="1">
    <citation type="submission" date="2016-11" db="EMBL/GenBank/DDBJ databases">
        <authorList>
            <person name="Jaros S."/>
            <person name="Januszkiewicz K."/>
            <person name="Wedrychowicz H."/>
        </authorList>
    </citation>
    <scope>NUCLEOTIDE SEQUENCE [LARGE SCALE GENOMIC DNA]</scope>
</reference>
<dbReference type="EMBL" id="FQNC01000041">
    <property type="protein sequence ID" value="SGY29136.1"/>
    <property type="molecule type" value="Genomic_DNA"/>
</dbReference>
<accession>A0A2X0P0V4</accession>
<organism evidence="2 3">
    <name type="scientific">Microbotryum silenes-dioicae</name>
    <dbReference type="NCBI Taxonomy" id="796604"/>
    <lineage>
        <taxon>Eukaryota</taxon>
        <taxon>Fungi</taxon>
        <taxon>Dikarya</taxon>
        <taxon>Basidiomycota</taxon>
        <taxon>Pucciniomycotina</taxon>
        <taxon>Microbotryomycetes</taxon>
        <taxon>Microbotryales</taxon>
        <taxon>Microbotryaceae</taxon>
        <taxon>Microbotryum</taxon>
    </lineage>
</organism>
<gene>
    <name evidence="2" type="primary">BQ5605_C002g01018</name>
    <name evidence="2" type="ORF">BQ5605_C002G01018</name>
</gene>
<protein>
    <submittedName>
        <fullName evidence="2">BQ5605_C002g01018 protein</fullName>
    </submittedName>
</protein>
<dbReference type="Proteomes" id="UP000249464">
    <property type="component" value="Unassembled WGS sequence"/>
</dbReference>
<evidence type="ECO:0000313" key="3">
    <source>
        <dbReference type="Proteomes" id="UP000249464"/>
    </source>
</evidence>
<feature type="signal peptide" evidence="1">
    <location>
        <begin position="1"/>
        <end position="21"/>
    </location>
</feature>
<dbReference type="Pfam" id="PF21203">
    <property type="entry name" value="ECM10"/>
    <property type="match status" value="1"/>
</dbReference>
<evidence type="ECO:0000313" key="2">
    <source>
        <dbReference type="EMBL" id="SGY29136.1"/>
    </source>
</evidence>
<proteinExistence type="predicted"/>
<keyword evidence="1" id="KW-0732">Signal</keyword>
<feature type="chain" id="PRO_5016147684" evidence="1">
    <location>
        <begin position="22"/>
        <end position="253"/>
    </location>
</feature>
<name>A0A2X0P0V4_9BASI</name>
<evidence type="ECO:0000256" key="1">
    <source>
        <dbReference type="SAM" id="SignalP"/>
    </source>
</evidence>
<sequence length="253" mass="27721">MAARIIAVGVVLASLSSSVLSATQSHPLYHRFQPQRGPSPAGFSEEWYQRGVVHVDTEAETAWFDDSSSLSGDGSTSKWWRIEQVPFPQGVEERVVYQVAVGEDQATVISVDSVFPFLFQCILKHAVTNKKFNESLSLTFLGDELLSTRYETNTIHEGCGWKEGRGEWVRGPGHDGPSMEVTIQTPVRPEGPIFKPIDPEEPIVVGEDGKIVPPPPEKGFLAKYWMYILPVVVLLMMGGPDEQTGPPGTAGGK</sequence>
<keyword evidence="3" id="KW-1185">Reference proteome</keyword>